<keyword evidence="7" id="KW-0067">ATP-binding</keyword>
<keyword evidence="4" id="KW-0808">Transferase</keyword>
<dbReference type="PANTHER" id="PTHR41523:SF8">
    <property type="entry name" value="ETHYLENE RESPONSE SENSOR PROTEIN"/>
    <property type="match status" value="1"/>
</dbReference>
<dbReference type="HOGENOM" id="CLU_024378_1_0_5"/>
<organism evidence="10 11">
    <name type="scientific">Neorhizobium galegae bv. orientalis str. HAMBI 540</name>
    <dbReference type="NCBI Taxonomy" id="1028800"/>
    <lineage>
        <taxon>Bacteria</taxon>
        <taxon>Pseudomonadati</taxon>
        <taxon>Pseudomonadota</taxon>
        <taxon>Alphaproteobacteria</taxon>
        <taxon>Hyphomicrobiales</taxon>
        <taxon>Rhizobiaceae</taxon>
        <taxon>Rhizobium/Agrobacterium group</taxon>
        <taxon>Neorhizobium</taxon>
    </lineage>
</organism>
<comment type="catalytic activity">
    <reaction evidence="1">
        <text>ATP + protein L-histidine = ADP + protein N-phospho-L-histidine.</text>
        <dbReference type="EC" id="2.7.13.3"/>
    </reaction>
</comment>
<dbReference type="PANTHER" id="PTHR41523">
    <property type="entry name" value="TWO-COMPONENT SYSTEM SENSOR PROTEIN"/>
    <property type="match status" value="1"/>
</dbReference>
<evidence type="ECO:0000256" key="5">
    <source>
        <dbReference type="ARBA" id="ARBA00022741"/>
    </source>
</evidence>
<evidence type="ECO:0000256" key="6">
    <source>
        <dbReference type="ARBA" id="ARBA00022777"/>
    </source>
</evidence>
<keyword evidence="8" id="KW-0472">Membrane</keyword>
<dbReference type="GO" id="GO:0004673">
    <property type="term" value="F:protein histidine kinase activity"/>
    <property type="evidence" value="ECO:0007669"/>
    <property type="project" value="UniProtKB-EC"/>
</dbReference>
<dbReference type="InterPro" id="IPR011495">
    <property type="entry name" value="Sig_transdc_His_kin_sub2_dim/P"/>
</dbReference>
<feature type="transmembrane region" description="Helical" evidence="8">
    <location>
        <begin position="47"/>
        <end position="69"/>
    </location>
</feature>
<dbReference type="InterPro" id="IPR005467">
    <property type="entry name" value="His_kinase_dom"/>
</dbReference>
<keyword evidence="6 10" id="KW-0418">Kinase</keyword>
<evidence type="ECO:0000256" key="1">
    <source>
        <dbReference type="ARBA" id="ARBA00000085"/>
    </source>
</evidence>
<evidence type="ECO:0000256" key="2">
    <source>
        <dbReference type="ARBA" id="ARBA00012438"/>
    </source>
</evidence>
<evidence type="ECO:0000256" key="3">
    <source>
        <dbReference type="ARBA" id="ARBA00022553"/>
    </source>
</evidence>
<dbReference type="OrthoDB" id="9767435at2"/>
<dbReference type="KEGG" id="ngg:RG540_CH44300"/>
<keyword evidence="8" id="KW-1133">Transmembrane helix</keyword>
<dbReference type="Pfam" id="PF07568">
    <property type="entry name" value="HisKA_2"/>
    <property type="match status" value="1"/>
</dbReference>
<reference evidence="11" key="1">
    <citation type="journal article" date="2014" name="BMC Genomics">
        <title>Genome sequencing of two Neorhizobium galegae strains reveals a noeT gene responsible for the unusual acetylation of the nodulation factors.</title>
        <authorList>
            <person name="Osterman J."/>
            <person name="Marsh J."/>
            <person name="Laine P.K."/>
            <person name="Zeng Z."/>
            <person name="Alatalo E."/>
            <person name="Sullivan J.T."/>
            <person name="Young J.P."/>
            <person name="Thomas-Oates J."/>
            <person name="Paulin L."/>
            <person name="Lindstrom K."/>
        </authorList>
    </citation>
    <scope>NUCLEOTIDE SEQUENCE [LARGE SCALE GENOMIC DNA]</scope>
    <source>
        <strain evidence="11">HAMBI 540</strain>
    </source>
</reference>
<dbReference type="AlphaFoldDB" id="A0A068SXN0"/>
<dbReference type="InterPro" id="IPR036890">
    <property type="entry name" value="HATPase_C_sf"/>
</dbReference>
<sequence length="554" mass="61555">MFLVSAYRKTFPQCSQPARRESLKPERVVRDEVKTGLPRAARVTRPALPILLTGVFALVLLAVAGLIVLENYRNALKEGEARALSSAHVVAAHLEWMIEASDQALRRIETEVGDRPIDASPNLAADLSRAVGQLPAGFQYSLLDDAGVIRFSSAGGDVIGNVSDNQSERAYFARLKDGQELTFTRLLDNERAGKPSFTVARRIDRDGIFRGVASITIPNESLDGFWASMGLGPNSTILIIRDDGWLIARRPATTRPIDLSTTAWYPMTRQMPSGFYHSPVSPIDGHARIVAFWKVSGWPLIALAAIAQEEILDQFWRNLFSDTLVMLPLMALLVLGAFWINRLLYRTAVRNEELEQAVERNRFLLREIHHRVKNNLQAVLALVRLQALPVDARDDMTRRIAAMIAVHEQIYQNDQFEQVEVAPYATKLITDIASGYETPVVLDLRLQTLTVDREQALPLGMIINEVVSNSFKYAFIGRQSGKLSVELREDDDNLSLVIRDDGPGIEAFNRTGGMGSKLIANFVKQLGGHFTTHNDGGAVFSLEVPRVRVPQQAA</sequence>
<gene>
    <name evidence="10" type="ORF">RG540_CH44300</name>
</gene>
<evidence type="ECO:0000313" key="11">
    <source>
        <dbReference type="Proteomes" id="UP000028181"/>
    </source>
</evidence>
<name>A0A068SXN0_NEOGA</name>
<evidence type="ECO:0000259" key="9">
    <source>
        <dbReference type="PROSITE" id="PS50109"/>
    </source>
</evidence>
<evidence type="ECO:0000313" key="10">
    <source>
        <dbReference type="EMBL" id="CDN50571.1"/>
    </source>
</evidence>
<dbReference type="Gene3D" id="3.30.565.10">
    <property type="entry name" value="Histidine kinase-like ATPase, C-terminal domain"/>
    <property type="match status" value="1"/>
</dbReference>
<keyword evidence="8" id="KW-0812">Transmembrane</keyword>
<accession>A0A068SXN0</accession>
<dbReference type="PATRIC" id="fig|1028800.3.peg.4489"/>
<dbReference type="CDD" id="cd12915">
    <property type="entry name" value="PDC2_DGC_like"/>
    <property type="match status" value="1"/>
</dbReference>
<protein>
    <recommendedName>
        <fullName evidence="2">histidine kinase</fullName>
        <ecNumber evidence="2">2.7.13.3</ecNumber>
    </recommendedName>
</protein>
<keyword evidence="5" id="KW-0547">Nucleotide-binding</keyword>
<dbReference type="Pfam" id="PF22588">
    <property type="entry name" value="dCache_1_like"/>
    <property type="match status" value="1"/>
</dbReference>
<proteinExistence type="predicted"/>
<dbReference type="eggNOG" id="COG3920">
    <property type="taxonomic scope" value="Bacteria"/>
</dbReference>
<dbReference type="InterPro" id="IPR003594">
    <property type="entry name" value="HATPase_dom"/>
</dbReference>
<dbReference type="PROSITE" id="PS50109">
    <property type="entry name" value="HIS_KIN"/>
    <property type="match status" value="1"/>
</dbReference>
<evidence type="ECO:0000256" key="7">
    <source>
        <dbReference type="ARBA" id="ARBA00022840"/>
    </source>
</evidence>
<dbReference type="InterPro" id="IPR054327">
    <property type="entry name" value="His-kinase-like_sensor"/>
</dbReference>
<dbReference type="GO" id="GO:0005524">
    <property type="term" value="F:ATP binding"/>
    <property type="evidence" value="ECO:0007669"/>
    <property type="project" value="UniProtKB-KW"/>
</dbReference>
<dbReference type="Pfam" id="PF02518">
    <property type="entry name" value="HATPase_c"/>
    <property type="match status" value="1"/>
</dbReference>
<feature type="transmembrane region" description="Helical" evidence="8">
    <location>
        <begin position="319"/>
        <end position="340"/>
    </location>
</feature>
<dbReference type="SMART" id="SM00387">
    <property type="entry name" value="HATPase_c"/>
    <property type="match status" value="1"/>
</dbReference>
<dbReference type="EMBL" id="HG938353">
    <property type="protein sequence ID" value="CDN50571.1"/>
    <property type="molecule type" value="Genomic_DNA"/>
</dbReference>
<dbReference type="SUPFAM" id="SSF55874">
    <property type="entry name" value="ATPase domain of HSP90 chaperone/DNA topoisomerase II/histidine kinase"/>
    <property type="match status" value="1"/>
</dbReference>
<evidence type="ECO:0000256" key="4">
    <source>
        <dbReference type="ARBA" id="ARBA00022679"/>
    </source>
</evidence>
<dbReference type="Proteomes" id="UP000028181">
    <property type="component" value="Chromosome I"/>
</dbReference>
<evidence type="ECO:0000256" key="8">
    <source>
        <dbReference type="SAM" id="Phobius"/>
    </source>
</evidence>
<dbReference type="CDD" id="cd12914">
    <property type="entry name" value="PDC1_DGC_like"/>
    <property type="match status" value="1"/>
</dbReference>
<keyword evidence="3" id="KW-0597">Phosphoprotein</keyword>
<dbReference type="EC" id="2.7.13.3" evidence="2"/>
<feature type="domain" description="Histidine kinase" evidence="9">
    <location>
        <begin position="367"/>
        <end position="548"/>
    </location>
</feature>
<keyword evidence="11" id="KW-1185">Reference proteome</keyword>
<dbReference type="Gene3D" id="3.30.450.20">
    <property type="entry name" value="PAS domain"/>
    <property type="match status" value="3"/>
</dbReference>